<evidence type="ECO:0008006" key="2">
    <source>
        <dbReference type="Google" id="ProtNLM"/>
    </source>
</evidence>
<sequence>MIKEKYKGMIMKQSIGTMNIFDEFFEKEKFNVVIEIGTKPGVFALYLSEKSMEYEFKFITLDIRKPNIKILDMIKENGGLFFMTDVFDTKLIDYELSKSHCRVLILNDGGLKEPVFRKYAPLLKVNDFILSHDYEKDTLSGPNSGGISLFNVKDIIVKYNIEVIYEELFDKIFWLCCRRK</sequence>
<gene>
    <name evidence="1" type="ORF">MM415A00503_0025</name>
</gene>
<dbReference type="AlphaFoldDB" id="A0A6M3KJ11"/>
<accession>A0A6M3KJ11</accession>
<name>A0A6M3KJ11_9ZZZZ</name>
<dbReference type="EMBL" id="MT142466">
    <property type="protein sequence ID" value="QJA81670.1"/>
    <property type="molecule type" value="Genomic_DNA"/>
</dbReference>
<protein>
    <recommendedName>
        <fullName evidence="2">Cephalosporin hydroxylase</fullName>
    </recommendedName>
</protein>
<dbReference type="Gene3D" id="3.40.50.150">
    <property type="entry name" value="Vaccinia Virus protein VP39"/>
    <property type="match status" value="1"/>
</dbReference>
<organism evidence="1">
    <name type="scientific">viral metagenome</name>
    <dbReference type="NCBI Taxonomy" id="1070528"/>
    <lineage>
        <taxon>unclassified sequences</taxon>
        <taxon>metagenomes</taxon>
        <taxon>organismal metagenomes</taxon>
    </lineage>
</organism>
<reference evidence="1" key="1">
    <citation type="submission" date="2020-03" db="EMBL/GenBank/DDBJ databases">
        <title>The deep terrestrial virosphere.</title>
        <authorList>
            <person name="Holmfeldt K."/>
            <person name="Nilsson E."/>
            <person name="Simone D."/>
            <person name="Lopez-Fernandez M."/>
            <person name="Wu X."/>
            <person name="de Brujin I."/>
            <person name="Lundin D."/>
            <person name="Andersson A."/>
            <person name="Bertilsson S."/>
            <person name="Dopson M."/>
        </authorList>
    </citation>
    <scope>NUCLEOTIDE SEQUENCE</scope>
    <source>
        <strain evidence="1">MM415A00503</strain>
    </source>
</reference>
<proteinExistence type="predicted"/>
<evidence type="ECO:0000313" key="1">
    <source>
        <dbReference type="EMBL" id="QJA81670.1"/>
    </source>
</evidence>
<dbReference type="InterPro" id="IPR029063">
    <property type="entry name" value="SAM-dependent_MTases_sf"/>
</dbReference>